<reference evidence="1" key="2">
    <citation type="journal article" date="2021" name="PeerJ">
        <title>Extensive microbial diversity within the chicken gut microbiome revealed by metagenomics and culture.</title>
        <authorList>
            <person name="Gilroy R."/>
            <person name="Ravi A."/>
            <person name="Getino M."/>
            <person name="Pursley I."/>
            <person name="Horton D.L."/>
            <person name="Alikhan N.F."/>
            <person name="Baker D."/>
            <person name="Gharbi K."/>
            <person name="Hall N."/>
            <person name="Watson M."/>
            <person name="Adriaenssens E.M."/>
            <person name="Foster-Nyarko E."/>
            <person name="Jarju S."/>
            <person name="Secka A."/>
            <person name="Antonio M."/>
            <person name="Oren A."/>
            <person name="Chaudhuri R.R."/>
            <person name="La Ragione R."/>
            <person name="Hildebrand F."/>
            <person name="Pallen M.J."/>
        </authorList>
    </citation>
    <scope>NUCLEOTIDE SEQUENCE</scope>
    <source>
        <strain evidence="1">F6-4510</strain>
    </source>
</reference>
<dbReference type="Proteomes" id="UP000823611">
    <property type="component" value="Unassembled WGS sequence"/>
</dbReference>
<name>A0A9D9H3I5_9FIRM</name>
<accession>A0A9D9H3I5</accession>
<sequence>MFLLTYDIYMSEEKMKEILPQAQIEMRCLLKGYRLKFVKIYENIVLKLLKSDLDMCVPAVIWNIKESELTDIEKIYSTESYDKFYFHITTENTDIVTVAYIPKNTVTMFPTNEYIEDIIKAYEEQNFDFCCIEYALDNVEQERR</sequence>
<evidence type="ECO:0000313" key="1">
    <source>
        <dbReference type="EMBL" id="MBO8434659.1"/>
    </source>
</evidence>
<protein>
    <submittedName>
        <fullName evidence="1">Uncharacterized protein</fullName>
    </submittedName>
</protein>
<comment type="caution">
    <text evidence="1">The sequence shown here is derived from an EMBL/GenBank/DDBJ whole genome shotgun (WGS) entry which is preliminary data.</text>
</comment>
<evidence type="ECO:0000313" key="2">
    <source>
        <dbReference type="Proteomes" id="UP000823611"/>
    </source>
</evidence>
<dbReference type="Gene3D" id="3.10.490.10">
    <property type="entry name" value="Gamma-glutamyl cyclotransferase-like"/>
    <property type="match status" value="1"/>
</dbReference>
<proteinExistence type="predicted"/>
<dbReference type="AlphaFoldDB" id="A0A9D9H3I5"/>
<gene>
    <name evidence="1" type="ORF">IAC55_04990</name>
</gene>
<reference evidence="1" key="1">
    <citation type="submission" date="2020-10" db="EMBL/GenBank/DDBJ databases">
        <authorList>
            <person name="Gilroy R."/>
        </authorList>
    </citation>
    <scope>NUCLEOTIDE SEQUENCE</scope>
    <source>
        <strain evidence="1">F6-4510</strain>
    </source>
</reference>
<dbReference type="EMBL" id="JADIMX010000094">
    <property type="protein sequence ID" value="MBO8434659.1"/>
    <property type="molecule type" value="Genomic_DNA"/>
</dbReference>
<organism evidence="1 2">
    <name type="scientific">Candidatus Fimicola merdigallinarum</name>
    <dbReference type="NCBI Taxonomy" id="2840819"/>
    <lineage>
        <taxon>Bacteria</taxon>
        <taxon>Bacillati</taxon>
        <taxon>Bacillota</taxon>
        <taxon>Clostridia</taxon>
        <taxon>Lachnospirales</taxon>
        <taxon>Lachnospiraceae</taxon>
        <taxon>Lachnospiraceae incertae sedis</taxon>
        <taxon>Candidatus Fimicola</taxon>
    </lineage>
</organism>